<dbReference type="SUPFAM" id="SSF56349">
    <property type="entry name" value="DNA breaking-rejoining enzymes"/>
    <property type="match status" value="1"/>
</dbReference>
<evidence type="ECO:0000256" key="1">
    <source>
        <dbReference type="ARBA" id="ARBA00022908"/>
    </source>
</evidence>
<name>A0ABV6PK11_9SPHN</name>
<evidence type="ECO:0000313" key="7">
    <source>
        <dbReference type="Proteomes" id="UP001589943"/>
    </source>
</evidence>
<dbReference type="InterPro" id="IPR050090">
    <property type="entry name" value="Tyrosine_recombinase_XerCD"/>
</dbReference>
<dbReference type="Proteomes" id="UP001589943">
    <property type="component" value="Unassembled WGS sequence"/>
</dbReference>
<reference evidence="6 7" key="1">
    <citation type="submission" date="2024-09" db="EMBL/GenBank/DDBJ databases">
        <authorList>
            <person name="Sun Q."/>
            <person name="Mori K."/>
        </authorList>
    </citation>
    <scope>NUCLEOTIDE SEQUENCE [LARGE SCALE GENOMIC DNA]</scope>
    <source>
        <strain evidence="6 7">NCAIM B.02537</strain>
    </source>
</reference>
<evidence type="ECO:0000259" key="5">
    <source>
        <dbReference type="Pfam" id="PF20172"/>
    </source>
</evidence>
<dbReference type="InterPro" id="IPR013762">
    <property type="entry name" value="Integrase-like_cat_sf"/>
</dbReference>
<sequence length="479" mass="52330">MCTHLDKTGSTYYFRRPVPKDLIGHFLTATGQPRTEWKFSLRTKDREEAKRLLRPHVADTDKIIDEARSAIRTAPAVSTAREREEQAAQAALAAESAARQEARSELRTLWRKRKATSTALLTPEQAAAVDLINEQGAEIEELRRAKAVMEAGNERLGIIGETSRRSGSALSLLALYERYAATGTANPKTVAKWRARVADLVTYLGHDDASKVSRADLNRWVEALIAKGLAKKTVTAGYLPAIRVTFAVAYDDGAIPTNPASAIKVKAPKTVKLRERDLTDDETQTILLAALGPQPDRLSPEHALARRWVPWLCAYTGARVGEITQLRAKDIRQEQGIWVVHITPDAGSVKTYEARSVPLHPHLIEQGVTALAKAGNTSPLFYRQGAGNGVNPASAIRAADLAKWVRTLGITAPAPNHGWRHRWKSVSRAVGIPAEIADRIQGHAPSNEGGKYGVTSLSALRDAIHLVPRIEADEESALT</sequence>
<proteinExistence type="predicted"/>
<dbReference type="Pfam" id="PF00589">
    <property type="entry name" value="Phage_integrase"/>
    <property type="match status" value="1"/>
</dbReference>
<gene>
    <name evidence="6" type="ORF">ACFFF7_09885</name>
</gene>
<dbReference type="PANTHER" id="PTHR30349">
    <property type="entry name" value="PHAGE INTEGRASE-RELATED"/>
    <property type="match status" value="1"/>
</dbReference>
<dbReference type="InterPro" id="IPR046668">
    <property type="entry name" value="DUF6538"/>
</dbReference>
<keyword evidence="1" id="KW-0229">DNA integration</keyword>
<dbReference type="PANTHER" id="PTHR30349:SF88">
    <property type="entry name" value="BLL1584 PROTEIN"/>
    <property type="match status" value="1"/>
</dbReference>
<feature type="domain" description="DUF6538" evidence="5">
    <location>
        <begin position="4"/>
        <end position="68"/>
    </location>
</feature>
<dbReference type="EMBL" id="JBHLTL010000006">
    <property type="protein sequence ID" value="MFC0589722.1"/>
    <property type="molecule type" value="Genomic_DNA"/>
</dbReference>
<accession>A0ABV6PK11</accession>
<evidence type="ECO:0000313" key="6">
    <source>
        <dbReference type="EMBL" id="MFC0589722.1"/>
    </source>
</evidence>
<evidence type="ECO:0000259" key="4">
    <source>
        <dbReference type="Pfam" id="PF00589"/>
    </source>
</evidence>
<dbReference type="Pfam" id="PF20172">
    <property type="entry name" value="DUF6538"/>
    <property type="match status" value="1"/>
</dbReference>
<evidence type="ECO:0000256" key="2">
    <source>
        <dbReference type="ARBA" id="ARBA00023125"/>
    </source>
</evidence>
<keyword evidence="3" id="KW-0233">DNA recombination</keyword>
<evidence type="ECO:0000256" key="3">
    <source>
        <dbReference type="ARBA" id="ARBA00023172"/>
    </source>
</evidence>
<comment type="caution">
    <text evidence="6">The sequence shown here is derived from an EMBL/GenBank/DDBJ whole genome shotgun (WGS) entry which is preliminary data.</text>
</comment>
<organism evidence="6 7">
    <name type="scientific">Novosphingobium aquiterrae</name>
    <dbReference type="NCBI Taxonomy" id="624388"/>
    <lineage>
        <taxon>Bacteria</taxon>
        <taxon>Pseudomonadati</taxon>
        <taxon>Pseudomonadota</taxon>
        <taxon>Alphaproteobacteria</taxon>
        <taxon>Sphingomonadales</taxon>
        <taxon>Sphingomonadaceae</taxon>
        <taxon>Novosphingobium</taxon>
    </lineage>
</organism>
<dbReference type="RefSeq" id="WP_379481190.1">
    <property type="nucleotide sequence ID" value="NZ_JBHLTL010000006.1"/>
</dbReference>
<dbReference type="InterPro" id="IPR011010">
    <property type="entry name" value="DNA_brk_join_enz"/>
</dbReference>
<keyword evidence="7" id="KW-1185">Reference proteome</keyword>
<dbReference type="Gene3D" id="1.10.150.130">
    <property type="match status" value="1"/>
</dbReference>
<dbReference type="InterPro" id="IPR010998">
    <property type="entry name" value="Integrase_recombinase_N"/>
</dbReference>
<protein>
    <submittedName>
        <fullName evidence="6">DUF6538 domain-containing protein</fullName>
    </submittedName>
</protein>
<dbReference type="Gene3D" id="1.10.443.10">
    <property type="entry name" value="Intergrase catalytic core"/>
    <property type="match status" value="1"/>
</dbReference>
<keyword evidence="2" id="KW-0238">DNA-binding</keyword>
<dbReference type="InterPro" id="IPR002104">
    <property type="entry name" value="Integrase_catalytic"/>
</dbReference>
<feature type="domain" description="Tyr recombinase" evidence="4">
    <location>
        <begin position="307"/>
        <end position="448"/>
    </location>
</feature>